<accession>A0A6J7QBG0</accession>
<name>A0A6J7QBG0_9ZZZZ</name>
<proteinExistence type="predicted"/>
<evidence type="ECO:0000313" key="4">
    <source>
        <dbReference type="EMBL" id="CAB4727185.1"/>
    </source>
</evidence>
<dbReference type="EMBL" id="CAFBPQ010000002">
    <property type="protein sequence ID" value="CAB5013589.1"/>
    <property type="molecule type" value="Genomic_DNA"/>
</dbReference>
<evidence type="ECO:0000313" key="5">
    <source>
        <dbReference type="EMBL" id="CAB4895218.1"/>
    </source>
</evidence>
<feature type="region of interest" description="Disordered" evidence="1">
    <location>
        <begin position="52"/>
        <end position="73"/>
    </location>
</feature>
<feature type="transmembrane region" description="Helical" evidence="2">
    <location>
        <begin position="28"/>
        <end position="48"/>
    </location>
</feature>
<feature type="domain" description="Pyrrolo-quinoline quinone repeat" evidence="3">
    <location>
        <begin position="397"/>
        <end position="476"/>
    </location>
</feature>
<dbReference type="InterPro" id="IPR011047">
    <property type="entry name" value="Quinoprotein_ADH-like_sf"/>
</dbReference>
<dbReference type="InterPro" id="IPR002372">
    <property type="entry name" value="PQQ_rpt_dom"/>
</dbReference>
<dbReference type="EMBL" id="CAEZYK010000059">
    <property type="protein sequence ID" value="CAB4727185.1"/>
    <property type="molecule type" value="Genomic_DNA"/>
</dbReference>
<keyword evidence="2" id="KW-0812">Transmembrane</keyword>
<dbReference type="SUPFAM" id="SSF50998">
    <property type="entry name" value="Quinoprotein alcohol dehydrogenase-like"/>
    <property type="match status" value="2"/>
</dbReference>
<evidence type="ECO:0000313" key="6">
    <source>
        <dbReference type="EMBL" id="CAB4972391.1"/>
    </source>
</evidence>
<dbReference type="EMBL" id="CAFBMM010000002">
    <property type="protein sequence ID" value="CAB4895218.1"/>
    <property type="molecule type" value="Genomic_DNA"/>
</dbReference>
<reference evidence="7" key="1">
    <citation type="submission" date="2020-05" db="EMBL/GenBank/DDBJ databases">
        <authorList>
            <person name="Chiriac C."/>
            <person name="Salcher M."/>
            <person name="Ghai R."/>
            <person name="Kavagutti S V."/>
        </authorList>
    </citation>
    <scope>NUCLEOTIDE SEQUENCE</scope>
</reference>
<evidence type="ECO:0000313" key="7">
    <source>
        <dbReference type="EMBL" id="CAB5013589.1"/>
    </source>
</evidence>
<dbReference type="Pfam" id="PF13360">
    <property type="entry name" value="PQQ_2"/>
    <property type="match status" value="1"/>
</dbReference>
<keyword evidence="2" id="KW-1133">Transmembrane helix</keyword>
<dbReference type="Gene3D" id="2.40.128.630">
    <property type="match status" value="1"/>
</dbReference>
<keyword evidence="2" id="KW-0472">Membrane</keyword>
<organism evidence="7">
    <name type="scientific">freshwater metagenome</name>
    <dbReference type="NCBI Taxonomy" id="449393"/>
    <lineage>
        <taxon>unclassified sequences</taxon>
        <taxon>metagenomes</taxon>
        <taxon>ecological metagenomes</taxon>
    </lineage>
</organism>
<sequence length="520" mass="55927">MPEPSNPTRSERQAALRHPNSGISRKKIALTLGVVVLAAAGVGAWLIFSSDNNKSVSSPSTTSTIPTTTTTTKPPYTGWVDPASAFTPYYQAKVSGLLTFRGNPTRNYYGAGPVPVAPKTLWSYPGKAMCSLSSDKGETTNWCGMGWTGQPAVFERDGRTWVVFGAYDRAIHFVDAATGQDIIPPFVTGDIIKGSVTIDPDGYPLVYSGSRDGFFRVVAFDRPVPTELWRLSATDVSPTKWNDDWDSSPLVLRDYVFEGGENSQIHIAKLNRSTGADGLVAVAPQLVFNSPGWDDELIAAVGSEVSIENSVAISGNTLYFANSGGLVQGWDIGPLLTGSGPPVRTFRYWTGDDTDASIVVDEFGMLYGGSEWERHNERSKEVGQMWKLNPTLPEPLVWSQSDNALPKSGVWGTPGIVGDLAIYTTYSGRAIGLDRNTGAIRWEKKLTAPLMGSPVIVDGVWIQGDCAGVLHGYDVKNTLIDPPELWQVGLGSCIEATPAVWKGRIVVGTRGGLIYSLGDG</sequence>
<dbReference type="Gene3D" id="2.130.10.10">
    <property type="entry name" value="YVTN repeat-like/Quinoprotein amine dehydrogenase"/>
    <property type="match status" value="1"/>
</dbReference>
<evidence type="ECO:0000256" key="2">
    <source>
        <dbReference type="SAM" id="Phobius"/>
    </source>
</evidence>
<dbReference type="AlphaFoldDB" id="A0A6J7QBG0"/>
<evidence type="ECO:0000256" key="1">
    <source>
        <dbReference type="SAM" id="MobiDB-lite"/>
    </source>
</evidence>
<dbReference type="EMBL" id="CAFBOF010000007">
    <property type="protein sequence ID" value="CAB4972391.1"/>
    <property type="molecule type" value="Genomic_DNA"/>
</dbReference>
<evidence type="ECO:0000259" key="3">
    <source>
        <dbReference type="Pfam" id="PF13360"/>
    </source>
</evidence>
<protein>
    <submittedName>
        <fullName evidence="7">Unannotated protein</fullName>
    </submittedName>
</protein>
<dbReference type="InterPro" id="IPR015943">
    <property type="entry name" value="WD40/YVTN_repeat-like_dom_sf"/>
</dbReference>
<feature type="region of interest" description="Disordered" evidence="1">
    <location>
        <begin position="1"/>
        <end position="20"/>
    </location>
</feature>
<gene>
    <name evidence="4" type="ORF">UFOPK2683_01053</name>
    <name evidence="5" type="ORF">UFOPK3605_00156</name>
    <name evidence="6" type="ORF">UFOPK3897_00547</name>
    <name evidence="7" type="ORF">UFOPK4121_00194</name>
</gene>